<gene>
    <name evidence="1" type="ORF">BU26DRAFT_518321</name>
</gene>
<organism evidence="1 2">
    <name type="scientific">Trematosphaeria pertusa</name>
    <dbReference type="NCBI Taxonomy" id="390896"/>
    <lineage>
        <taxon>Eukaryota</taxon>
        <taxon>Fungi</taxon>
        <taxon>Dikarya</taxon>
        <taxon>Ascomycota</taxon>
        <taxon>Pezizomycotina</taxon>
        <taxon>Dothideomycetes</taxon>
        <taxon>Pleosporomycetidae</taxon>
        <taxon>Pleosporales</taxon>
        <taxon>Massarineae</taxon>
        <taxon>Trematosphaeriaceae</taxon>
        <taxon>Trematosphaeria</taxon>
    </lineage>
</organism>
<name>A0A6A6IHA4_9PLEO</name>
<evidence type="ECO:0000313" key="1">
    <source>
        <dbReference type="EMBL" id="KAF2249766.1"/>
    </source>
</evidence>
<protein>
    <submittedName>
        <fullName evidence="1">Uncharacterized protein</fullName>
    </submittedName>
</protein>
<keyword evidence="2" id="KW-1185">Reference proteome</keyword>
<dbReference type="Proteomes" id="UP000800094">
    <property type="component" value="Unassembled WGS sequence"/>
</dbReference>
<dbReference type="OrthoDB" id="3800750at2759"/>
<dbReference type="AlphaFoldDB" id="A0A6A6IHA4"/>
<dbReference type="RefSeq" id="XP_033684770.1">
    <property type="nucleotide sequence ID" value="XM_033828784.1"/>
</dbReference>
<dbReference type="EMBL" id="ML987194">
    <property type="protein sequence ID" value="KAF2249766.1"/>
    <property type="molecule type" value="Genomic_DNA"/>
</dbReference>
<evidence type="ECO:0000313" key="2">
    <source>
        <dbReference type="Proteomes" id="UP000800094"/>
    </source>
</evidence>
<reference evidence="1" key="1">
    <citation type="journal article" date="2020" name="Stud. Mycol.">
        <title>101 Dothideomycetes genomes: a test case for predicting lifestyles and emergence of pathogens.</title>
        <authorList>
            <person name="Haridas S."/>
            <person name="Albert R."/>
            <person name="Binder M."/>
            <person name="Bloem J."/>
            <person name="Labutti K."/>
            <person name="Salamov A."/>
            <person name="Andreopoulos B."/>
            <person name="Baker S."/>
            <person name="Barry K."/>
            <person name="Bills G."/>
            <person name="Bluhm B."/>
            <person name="Cannon C."/>
            <person name="Castanera R."/>
            <person name="Culley D."/>
            <person name="Daum C."/>
            <person name="Ezra D."/>
            <person name="Gonzalez J."/>
            <person name="Henrissat B."/>
            <person name="Kuo A."/>
            <person name="Liang C."/>
            <person name="Lipzen A."/>
            <person name="Lutzoni F."/>
            <person name="Magnuson J."/>
            <person name="Mondo S."/>
            <person name="Nolan M."/>
            <person name="Ohm R."/>
            <person name="Pangilinan J."/>
            <person name="Park H.-J."/>
            <person name="Ramirez L."/>
            <person name="Alfaro M."/>
            <person name="Sun H."/>
            <person name="Tritt A."/>
            <person name="Yoshinaga Y."/>
            <person name="Zwiers L.-H."/>
            <person name="Turgeon B."/>
            <person name="Goodwin S."/>
            <person name="Spatafora J."/>
            <person name="Crous P."/>
            <person name="Grigoriev I."/>
        </authorList>
    </citation>
    <scope>NUCLEOTIDE SEQUENCE</scope>
    <source>
        <strain evidence="1">CBS 122368</strain>
    </source>
</reference>
<dbReference type="GeneID" id="54582114"/>
<sequence length="323" mass="36741">MATGQGDVEKFEIVDKERKRLLAKGMHHIQVTDEIEAKFSSETEYKKYLKWVIDRAIRKPLPRPLAVRIPPAKEIIAIFRRADVRNGNDICRIIGTLNLPGMPYIGLGTMNNVGYRLYTDPELLAPTRDRLHDEPRRLMEESVMGVNLNVIPPIGKRATQEPVLSDDSEALKDKNGFVFCQLGSLQYYDGDTRSASEHLLRKGRWVHTGYAVVAKIDGSTGKLGEIYIMFNFRPVDDDGERAEYWPGGIEYGELPEVDFRFTMAKIADDIQELQHGKDFTLHLGTVRYGNFELVPAVKTRNLRHIVRQYVSSRQHGQQGSSRG</sequence>
<proteinExistence type="predicted"/>
<accession>A0A6A6IHA4</accession>